<evidence type="ECO:0000256" key="2">
    <source>
        <dbReference type="ARBA" id="ARBA00022737"/>
    </source>
</evidence>
<keyword evidence="2" id="KW-0677">Repeat</keyword>
<dbReference type="PANTHER" id="PTHR48051:SF1">
    <property type="entry name" value="RAS SUPPRESSOR PROTEIN 1"/>
    <property type="match status" value="1"/>
</dbReference>
<dbReference type="PANTHER" id="PTHR48051">
    <property type="match status" value="1"/>
</dbReference>
<organism evidence="5 6">
    <name type="scientific">Coptotermes formosanus</name>
    <name type="common">Formosan subterranean termite</name>
    <dbReference type="NCBI Taxonomy" id="36987"/>
    <lineage>
        <taxon>Eukaryota</taxon>
        <taxon>Metazoa</taxon>
        <taxon>Ecdysozoa</taxon>
        <taxon>Arthropoda</taxon>
        <taxon>Hexapoda</taxon>
        <taxon>Insecta</taxon>
        <taxon>Pterygota</taxon>
        <taxon>Neoptera</taxon>
        <taxon>Polyneoptera</taxon>
        <taxon>Dictyoptera</taxon>
        <taxon>Blattodea</taxon>
        <taxon>Blattoidea</taxon>
        <taxon>Termitoidae</taxon>
        <taxon>Rhinotermitidae</taxon>
        <taxon>Coptotermes</taxon>
    </lineage>
</organism>
<evidence type="ECO:0000259" key="4">
    <source>
        <dbReference type="Pfam" id="PF25344"/>
    </source>
</evidence>
<dbReference type="SUPFAM" id="SSF52058">
    <property type="entry name" value="L domain-like"/>
    <property type="match status" value="1"/>
</dbReference>
<evidence type="ECO:0000256" key="1">
    <source>
        <dbReference type="ARBA" id="ARBA00022614"/>
    </source>
</evidence>
<protein>
    <recommendedName>
        <fullName evidence="4">PIF1/LRR1 pleckstrin homology domain-containing protein</fullName>
    </recommendedName>
</protein>
<keyword evidence="3" id="KW-0539">Nucleus</keyword>
<dbReference type="Pfam" id="PF25344">
    <property type="entry name" value="PH_LRR1"/>
    <property type="match status" value="1"/>
</dbReference>
<dbReference type="Pfam" id="PF13855">
    <property type="entry name" value="LRR_8"/>
    <property type="match status" value="1"/>
</dbReference>
<dbReference type="SMART" id="SM00364">
    <property type="entry name" value="LRR_BAC"/>
    <property type="match status" value="4"/>
</dbReference>
<dbReference type="PROSITE" id="PS51450">
    <property type="entry name" value="LRR"/>
    <property type="match status" value="1"/>
</dbReference>
<dbReference type="Gene3D" id="3.80.10.10">
    <property type="entry name" value="Ribonuclease Inhibitor"/>
    <property type="match status" value="1"/>
</dbReference>
<dbReference type="FunCoup" id="A0A6L2PBD2">
    <property type="interactions" value="668"/>
</dbReference>
<name>A0A6L2PBD2_COPFO</name>
<dbReference type="OrthoDB" id="17912at2759"/>
<dbReference type="AlphaFoldDB" id="A0A6L2PBD2"/>
<proteinExistence type="predicted"/>
<evidence type="ECO:0000313" key="6">
    <source>
        <dbReference type="Proteomes" id="UP000502823"/>
    </source>
</evidence>
<sequence length="470" mass="53486">MTWIQMIKEYIKILMICNDNHEFRTDERCAIMEFAVLNQYTGPYVGIWNLKHGCVNFIPLRSIHVPRPWHGPMTNRICLCMWKRRSQSCLAIGKQPGTEEELFVFHQSAQNKLGTKYKVRKNIEQIFTRFVEEGKATVRFKNPPHDICIICDPLQLKLFLRTLKLALEGNVSTKSLMLSCITSTSSVPPAPKTKYVVLTKAAYPTLEGFPRTLQTLKINHAEQDSFDNRILRLSNLKVLDLSHNNLTSLPQELGMLPSLRCLYLSHNKFGEIPAQDRRWGWIGDFRLARMLEVLDLSHNELCLLPNQISKLQKLSILVIESNQLSQLPSGLGILSNLRSLVAGCNQLRYLPGSFRRLHLDSLDLASNLFESVSTTRDARSVGVPSLVECAARKVINSRLFYSPEIIPRSLVFYLDNAHYCVCGSACFEVFTRRCVPLQLKCVTNTLTLSENVDTTVPTETFYCSSKCVNL</sequence>
<dbReference type="InterPro" id="IPR032675">
    <property type="entry name" value="LRR_dom_sf"/>
</dbReference>
<comment type="caution">
    <text evidence="5">The sequence shown here is derived from an EMBL/GenBank/DDBJ whole genome shotgun (WGS) entry which is preliminary data.</text>
</comment>
<dbReference type="SMART" id="SM00369">
    <property type="entry name" value="LRR_TYP"/>
    <property type="match status" value="5"/>
</dbReference>
<dbReference type="InterPro" id="IPR003591">
    <property type="entry name" value="Leu-rich_rpt_typical-subtyp"/>
</dbReference>
<accession>A0A6L2PBD2</accession>
<reference evidence="6" key="1">
    <citation type="submission" date="2020-01" db="EMBL/GenBank/DDBJ databases">
        <title>Draft genome sequence of the Termite Coptotermes fromosanus.</title>
        <authorList>
            <person name="Itakura S."/>
            <person name="Yosikawa Y."/>
            <person name="Umezawa K."/>
        </authorList>
    </citation>
    <scope>NUCLEOTIDE SEQUENCE [LARGE SCALE GENOMIC DNA]</scope>
</reference>
<evidence type="ECO:0000313" key="5">
    <source>
        <dbReference type="EMBL" id="GFG28720.1"/>
    </source>
</evidence>
<dbReference type="PRINTS" id="PR00019">
    <property type="entry name" value="LEURICHRPT"/>
</dbReference>
<keyword evidence="6" id="KW-1185">Reference proteome</keyword>
<dbReference type="EMBL" id="BLKM01000078">
    <property type="protein sequence ID" value="GFG28720.1"/>
    <property type="molecule type" value="Genomic_DNA"/>
</dbReference>
<feature type="domain" description="PIF1/LRR1 pleckstrin homology" evidence="4">
    <location>
        <begin position="83"/>
        <end position="174"/>
    </location>
</feature>
<dbReference type="GO" id="GO:0005737">
    <property type="term" value="C:cytoplasm"/>
    <property type="evidence" value="ECO:0007669"/>
    <property type="project" value="TreeGrafter"/>
</dbReference>
<dbReference type="InParanoid" id="A0A6L2PBD2"/>
<evidence type="ECO:0000256" key="3">
    <source>
        <dbReference type="ARBA" id="ARBA00023242"/>
    </source>
</evidence>
<dbReference type="InterPro" id="IPR001611">
    <property type="entry name" value="Leu-rich_rpt"/>
</dbReference>
<dbReference type="InterPro" id="IPR050216">
    <property type="entry name" value="LRR_domain-containing"/>
</dbReference>
<gene>
    <name evidence="5" type="ORF">Cfor_06001</name>
</gene>
<dbReference type="Proteomes" id="UP000502823">
    <property type="component" value="Unassembled WGS sequence"/>
</dbReference>
<dbReference type="InterPro" id="IPR057437">
    <property type="entry name" value="PIF1/LRR1_PH"/>
</dbReference>
<keyword evidence="1" id="KW-0433">Leucine-rich repeat</keyword>
<dbReference type="Pfam" id="PF00560">
    <property type="entry name" value="LRR_1"/>
    <property type="match status" value="1"/>
</dbReference>